<evidence type="ECO:0000256" key="2">
    <source>
        <dbReference type="PIRSR" id="PIRSR617939-1"/>
    </source>
</evidence>
<accession>A0A1I4Z1E7</accession>
<keyword evidence="5" id="KW-1185">Reference proteome</keyword>
<dbReference type="Pfam" id="PF13772">
    <property type="entry name" value="AIG2_2"/>
    <property type="match status" value="1"/>
</dbReference>
<dbReference type="SUPFAM" id="SSF110857">
    <property type="entry name" value="Gamma-glutamyl cyclotransferase-like"/>
    <property type="match status" value="1"/>
</dbReference>
<evidence type="ECO:0000256" key="3">
    <source>
        <dbReference type="PIRSR" id="PIRSR617939-2"/>
    </source>
</evidence>
<evidence type="ECO:0000313" key="5">
    <source>
        <dbReference type="Proteomes" id="UP000182961"/>
    </source>
</evidence>
<dbReference type="InterPro" id="IPR017939">
    <property type="entry name" value="G-Glutamylcylcotransferase"/>
</dbReference>
<sequence length="170" mass="19608">MMIFAYGSNMNINRLRERVPSATKFANAYITGYRLECNKISRKDGSAKANIVQTGNDVNIVWGVLFVINNNEKPALDRLEGLGYGYEERTLTFVDAVGNSHNAKVYIAYEAKYLNNELWPYDWYREFILSGAIQAQFPQEYIDWLKTIPSTVDYDVARRRENFAIINAQQ</sequence>
<dbReference type="Gene3D" id="3.10.490.10">
    <property type="entry name" value="Gamma-glutamyl cyclotransferase-like"/>
    <property type="match status" value="1"/>
</dbReference>
<keyword evidence="1" id="KW-0456">Lyase</keyword>
<dbReference type="CDD" id="cd06661">
    <property type="entry name" value="GGCT_like"/>
    <property type="match status" value="1"/>
</dbReference>
<evidence type="ECO:0000313" key="4">
    <source>
        <dbReference type="EMBL" id="SFN44106.1"/>
    </source>
</evidence>
<feature type="binding site" evidence="3">
    <location>
        <position position="124"/>
    </location>
    <ligand>
        <name>substrate</name>
    </ligand>
</feature>
<name>A0A1I4Z1E7_9FLAO</name>
<reference evidence="5" key="1">
    <citation type="submission" date="2016-10" db="EMBL/GenBank/DDBJ databases">
        <authorList>
            <person name="Varghese N."/>
            <person name="Submissions S."/>
        </authorList>
    </citation>
    <scope>NUCLEOTIDE SEQUENCE [LARGE SCALE GENOMIC DNA]</scope>
    <source>
        <strain evidence="5">DSM 4002</strain>
    </source>
</reference>
<dbReference type="GO" id="GO:0003839">
    <property type="term" value="F:gamma-glutamylcyclotransferase activity"/>
    <property type="evidence" value="ECO:0007669"/>
    <property type="project" value="InterPro"/>
</dbReference>
<dbReference type="Proteomes" id="UP000182961">
    <property type="component" value="Unassembled WGS sequence"/>
</dbReference>
<evidence type="ECO:0000256" key="1">
    <source>
        <dbReference type="ARBA" id="ARBA00023239"/>
    </source>
</evidence>
<gene>
    <name evidence="4" type="ORF">SAMN05444143_11351</name>
</gene>
<dbReference type="AlphaFoldDB" id="A0A1I4Z1E7"/>
<dbReference type="RefSeq" id="WP_024981736.1">
    <property type="nucleotide sequence ID" value="NZ_CBCRUM010000017.1"/>
</dbReference>
<dbReference type="eggNOG" id="COG2105">
    <property type="taxonomic scope" value="Bacteria"/>
</dbReference>
<organism evidence="4 5">
    <name type="scientific">Flavobacterium succinicans</name>
    <dbReference type="NCBI Taxonomy" id="29536"/>
    <lineage>
        <taxon>Bacteria</taxon>
        <taxon>Pseudomonadati</taxon>
        <taxon>Bacteroidota</taxon>
        <taxon>Flavobacteriia</taxon>
        <taxon>Flavobacteriales</taxon>
        <taxon>Flavobacteriaceae</taxon>
        <taxon>Flavobacterium</taxon>
    </lineage>
</organism>
<dbReference type="InterPro" id="IPR036568">
    <property type="entry name" value="GGCT-like_sf"/>
</dbReference>
<feature type="active site" description="Proton acceptor" evidence="2">
    <location>
        <position position="80"/>
    </location>
</feature>
<dbReference type="PANTHER" id="PTHR12935:SF0">
    <property type="entry name" value="GAMMA-GLUTAMYLCYCLOTRANSFERASE"/>
    <property type="match status" value="1"/>
</dbReference>
<protein>
    <submittedName>
        <fullName evidence="4">AIG2-like family protein</fullName>
    </submittedName>
</protein>
<dbReference type="EMBL" id="FOUT01000013">
    <property type="protein sequence ID" value="SFN44106.1"/>
    <property type="molecule type" value="Genomic_DNA"/>
</dbReference>
<dbReference type="InterPro" id="IPR013024">
    <property type="entry name" value="GGCT-like"/>
</dbReference>
<proteinExistence type="predicted"/>
<dbReference type="PANTHER" id="PTHR12935">
    <property type="entry name" value="GAMMA-GLUTAMYLCYCLOTRANSFERASE"/>
    <property type="match status" value="1"/>
</dbReference>